<dbReference type="GO" id="GO:0006355">
    <property type="term" value="P:regulation of DNA-templated transcription"/>
    <property type="evidence" value="ECO:0007669"/>
    <property type="project" value="InterPro"/>
</dbReference>
<comment type="caution">
    <text evidence="1">The sequence shown here is derived from an EMBL/GenBank/DDBJ whole genome shotgun (WGS) entry which is preliminary data.</text>
</comment>
<evidence type="ECO:0008006" key="3">
    <source>
        <dbReference type="Google" id="ProtNLM"/>
    </source>
</evidence>
<gene>
    <name evidence="1" type="ORF">A3G51_01475</name>
</gene>
<dbReference type="SUPFAM" id="SSF47598">
    <property type="entry name" value="Ribbon-helix-helix"/>
    <property type="match status" value="1"/>
</dbReference>
<dbReference type="Proteomes" id="UP000177745">
    <property type="component" value="Unassembled WGS sequence"/>
</dbReference>
<sequence length="67" mass="8109">MRNIINISLPEAMAKMVERDVKKGKFASTSEYFRHLIRSRELAKEFHKMREEFPKGWTKLRSLRDLR</sequence>
<dbReference type="EMBL" id="MGKY01000007">
    <property type="protein sequence ID" value="OGN34024.1"/>
    <property type="molecule type" value="Genomic_DNA"/>
</dbReference>
<reference evidence="1 2" key="1">
    <citation type="journal article" date="2016" name="Nat. Commun.">
        <title>Thousands of microbial genomes shed light on interconnected biogeochemical processes in an aquifer system.</title>
        <authorList>
            <person name="Anantharaman K."/>
            <person name="Brown C.T."/>
            <person name="Hug L.A."/>
            <person name="Sharon I."/>
            <person name="Castelle C.J."/>
            <person name="Probst A.J."/>
            <person name="Thomas B.C."/>
            <person name="Singh A."/>
            <person name="Wilkins M.J."/>
            <person name="Karaoz U."/>
            <person name="Brodie E.L."/>
            <person name="Williams K.H."/>
            <person name="Hubbard S.S."/>
            <person name="Banfield J.F."/>
        </authorList>
    </citation>
    <scope>NUCLEOTIDE SEQUENCE [LARGE SCALE GENOMIC DNA]</scope>
</reference>
<dbReference type="CDD" id="cd22231">
    <property type="entry name" value="RHH_NikR_HicB-like"/>
    <property type="match status" value="1"/>
</dbReference>
<dbReference type="InterPro" id="IPR010985">
    <property type="entry name" value="Ribbon_hlx_hlx"/>
</dbReference>
<evidence type="ECO:0000313" key="1">
    <source>
        <dbReference type="EMBL" id="OGN34024.1"/>
    </source>
</evidence>
<proteinExistence type="predicted"/>
<evidence type="ECO:0000313" key="2">
    <source>
        <dbReference type="Proteomes" id="UP000177745"/>
    </source>
</evidence>
<name>A0A1F8H919_9BACT</name>
<accession>A0A1F8H919</accession>
<organism evidence="1 2">
    <name type="scientific">Candidatus Yanofskybacteria bacterium RIFCSPLOWO2_12_FULL_43_11b</name>
    <dbReference type="NCBI Taxonomy" id="1802710"/>
    <lineage>
        <taxon>Bacteria</taxon>
        <taxon>Candidatus Yanofskyibacteriota</taxon>
    </lineage>
</organism>
<dbReference type="AlphaFoldDB" id="A0A1F8H919"/>
<protein>
    <recommendedName>
        <fullName evidence="3">Ribbon-helix-helix protein CopG domain-containing protein</fullName>
    </recommendedName>
</protein>